<feature type="transmembrane region" description="Helical" evidence="7">
    <location>
        <begin position="7"/>
        <end position="30"/>
    </location>
</feature>
<evidence type="ECO:0000256" key="3">
    <source>
        <dbReference type="ARBA" id="ARBA00022741"/>
    </source>
</evidence>
<dbReference type="SUPFAM" id="SSF52540">
    <property type="entry name" value="P-loop containing nucleoside triphosphate hydrolases"/>
    <property type="match status" value="1"/>
</dbReference>
<dbReference type="AlphaFoldDB" id="A0A9D2KZ50"/>
<dbReference type="InterPro" id="IPR003439">
    <property type="entry name" value="ABC_transporter-like_ATP-bd"/>
</dbReference>
<evidence type="ECO:0000313" key="10">
    <source>
        <dbReference type="Proteomes" id="UP000886858"/>
    </source>
</evidence>
<keyword evidence="2 7" id="KW-0812">Transmembrane</keyword>
<keyword evidence="5 7" id="KW-1133">Transmembrane helix</keyword>
<dbReference type="GO" id="GO:0005886">
    <property type="term" value="C:plasma membrane"/>
    <property type="evidence" value="ECO:0007669"/>
    <property type="project" value="UniProtKB-SubCell"/>
</dbReference>
<dbReference type="InterPro" id="IPR036640">
    <property type="entry name" value="ABC1_TM_sf"/>
</dbReference>
<evidence type="ECO:0000256" key="2">
    <source>
        <dbReference type="ARBA" id="ARBA00022692"/>
    </source>
</evidence>
<feature type="transmembrane region" description="Helical" evidence="7">
    <location>
        <begin position="162"/>
        <end position="179"/>
    </location>
</feature>
<accession>A0A9D2KZ50</accession>
<gene>
    <name evidence="9" type="ORF">H9717_08960</name>
</gene>
<keyword evidence="3" id="KW-0547">Nucleotide-binding</keyword>
<keyword evidence="6 7" id="KW-0472">Membrane</keyword>
<sequence length="600" mass="67920">MRKRNGIFFALKFILTKFPGYFAATFLYHLGMECGSAVHNVWVYYLVIGILASGQHAERLLLVVLGLCGYAAVTGRYFAWYEEKYKPLQEERLSSFVKSEVLERAAHLDLEVYDDPAFYNETILNLDSAHEKLSAVLHLCMQILGSVSAILLSLAAYIKIGMAYFFILLIFVAVSLFLSRKIAAGQFARKEGLTPWERKMAYFSRLLTQRSSAQDIRLTGVAQVFRRHYEDAAAHMKKAVRKEKTPLALMGFLQNYVIERLILNFGAMAWLAYAAMAAHTIGLTEFVTAFKGVNTIADALDQIFGRYVGKLQEYRLFIGRFREFLFLQGKQEGEREAGNLPVSPQIRLDDVVFCYPGSHKPVIDHLSLCMEQGKRVAVVGRNGAGKSTLVKLLLGLYAPQSGTIFMNGKPADQDFLREYGKHCGILFQQYNLYACSVAHNIALDMEYDPEKVELSLEACGFYQYGAFLPDGIRTEVTKEFDAEGIQLSGGGKQLLASARLYVTRRPFFILDEPSAAMDPRMEREMNRRIWKLTEGITTVIISHRLSMTKNVDQIFYLEDGKIAESGTHEQLCAMGGRYAALWRAQTEKYQDRREKDQTAK</sequence>
<evidence type="ECO:0000256" key="1">
    <source>
        <dbReference type="ARBA" id="ARBA00004651"/>
    </source>
</evidence>
<dbReference type="SMART" id="SM00382">
    <property type="entry name" value="AAA"/>
    <property type="match status" value="1"/>
</dbReference>
<proteinExistence type="predicted"/>
<reference evidence="9" key="2">
    <citation type="submission" date="2021-04" db="EMBL/GenBank/DDBJ databases">
        <authorList>
            <person name="Gilroy R."/>
        </authorList>
    </citation>
    <scope>NUCLEOTIDE SEQUENCE</scope>
    <source>
        <strain evidence="9">CHK179-7159</strain>
    </source>
</reference>
<dbReference type="InterPro" id="IPR027417">
    <property type="entry name" value="P-loop_NTPase"/>
</dbReference>
<dbReference type="SUPFAM" id="SSF90123">
    <property type="entry name" value="ABC transporter transmembrane region"/>
    <property type="match status" value="1"/>
</dbReference>
<feature type="transmembrane region" description="Helical" evidence="7">
    <location>
        <begin position="60"/>
        <end position="79"/>
    </location>
</feature>
<evidence type="ECO:0000313" key="9">
    <source>
        <dbReference type="EMBL" id="HJA93222.1"/>
    </source>
</evidence>
<reference evidence="9" key="1">
    <citation type="journal article" date="2021" name="PeerJ">
        <title>Extensive microbial diversity within the chicken gut microbiome revealed by metagenomics and culture.</title>
        <authorList>
            <person name="Gilroy R."/>
            <person name="Ravi A."/>
            <person name="Getino M."/>
            <person name="Pursley I."/>
            <person name="Horton D.L."/>
            <person name="Alikhan N.F."/>
            <person name="Baker D."/>
            <person name="Gharbi K."/>
            <person name="Hall N."/>
            <person name="Watson M."/>
            <person name="Adriaenssens E.M."/>
            <person name="Foster-Nyarko E."/>
            <person name="Jarju S."/>
            <person name="Secka A."/>
            <person name="Antonio M."/>
            <person name="Oren A."/>
            <person name="Chaudhuri R.R."/>
            <person name="La Ragione R."/>
            <person name="Hildebrand F."/>
            <person name="Pallen M.J."/>
        </authorList>
    </citation>
    <scope>NUCLEOTIDE SEQUENCE</scope>
    <source>
        <strain evidence="9">CHK179-7159</strain>
    </source>
</reference>
<dbReference type="GO" id="GO:0042626">
    <property type="term" value="F:ATPase-coupled transmembrane transporter activity"/>
    <property type="evidence" value="ECO:0007669"/>
    <property type="project" value="TreeGrafter"/>
</dbReference>
<feature type="domain" description="ABC transporter" evidence="8">
    <location>
        <begin position="346"/>
        <end position="584"/>
    </location>
</feature>
<evidence type="ECO:0000256" key="7">
    <source>
        <dbReference type="SAM" id="Phobius"/>
    </source>
</evidence>
<evidence type="ECO:0000259" key="8">
    <source>
        <dbReference type="PROSITE" id="PS50893"/>
    </source>
</evidence>
<dbReference type="InterPro" id="IPR003593">
    <property type="entry name" value="AAA+_ATPase"/>
</dbReference>
<name>A0A9D2KZ50_9FIRM</name>
<comment type="subcellular location">
    <subcellularLocation>
        <location evidence="1">Cell membrane</location>
        <topology evidence="1">Multi-pass membrane protein</topology>
    </subcellularLocation>
</comment>
<dbReference type="Pfam" id="PF00005">
    <property type="entry name" value="ABC_tran"/>
    <property type="match status" value="1"/>
</dbReference>
<protein>
    <submittedName>
        <fullName evidence="9">ABC transporter ATP-binding protein/permease</fullName>
    </submittedName>
</protein>
<dbReference type="Gene3D" id="1.20.1560.10">
    <property type="entry name" value="ABC transporter type 1, transmembrane domain"/>
    <property type="match status" value="1"/>
</dbReference>
<keyword evidence="4 9" id="KW-0067">ATP-binding</keyword>
<dbReference type="GO" id="GO:0016887">
    <property type="term" value="F:ATP hydrolysis activity"/>
    <property type="evidence" value="ECO:0007669"/>
    <property type="project" value="InterPro"/>
</dbReference>
<feature type="transmembrane region" description="Helical" evidence="7">
    <location>
        <begin position="36"/>
        <end position="53"/>
    </location>
</feature>
<dbReference type="InterPro" id="IPR039421">
    <property type="entry name" value="Type_1_exporter"/>
</dbReference>
<evidence type="ECO:0000256" key="4">
    <source>
        <dbReference type="ARBA" id="ARBA00022840"/>
    </source>
</evidence>
<comment type="caution">
    <text evidence="9">The sequence shown here is derived from an EMBL/GenBank/DDBJ whole genome shotgun (WGS) entry which is preliminary data.</text>
</comment>
<dbReference type="PROSITE" id="PS50893">
    <property type="entry name" value="ABC_TRANSPORTER_2"/>
    <property type="match status" value="1"/>
</dbReference>
<dbReference type="PANTHER" id="PTHR24221">
    <property type="entry name" value="ATP-BINDING CASSETTE SUB-FAMILY B"/>
    <property type="match status" value="1"/>
</dbReference>
<organism evidence="9 10">
    <name type="scientific">Candidatus Eisenbergiella merdipullorum</name>
    <dbReference type="NCBI Taxonomy" id="2838553"/>
    <lineage>
        <taxon>Bacteria</taxon>
        <taxon>Bacillati</taxon>
        <taxon>Bacillota</taxon>
        <taxon>Clostridia</taxon>
        <taxon>Lachnospirales</taxon>
        <taxon>Lachnospiraceae</taxon>
        <taxon>Eisenbergiella</taxon>
    </lineage>
</organism>
<evidence type="ECO:0000256" key="6">
    <source>
        <dbReference type="ARBA" id="ARBA00023136"/>
    </source>
</evidence>
<dbReference type="GO" id="GO:0005524">
    <property type="term" value="F:ATP binding"/>
    <property type="evidence" value="ECO:0007669"/>
    <property type="project" value="UniProtKB-KW"/>
</dbReference>
<dbReference type="Proteomes" id="UP000886858">
    <property type="component" value="Unassembled WGS sequence"/>
</dbReference>
<evidence type="ECO:0000256" key="5">
    <source>
        <dbReference type="ARBA" id="ARBA00022989"/>
    </source>
</evidence>
<dbReference type="Gene3D" id="3.40.50.300">
    <property type="entry name" value="P-loop containing nucleotide triphosphate hydrolases"/>
    <property type="match status" value="1"/>
</dbReference>
<dbReference type="EMBL" id="DWYY01000095">
    <property type="protein sequence ID" value="HJA93222.1"/>
    <property type="molecule type" value="Genomic_DNA"/>
</dbReference>
<dbReference type="PANTHER" id="PTHR24221:SF654">
    <property type="entry name" value="ATP-BINDING CASSETTE SUB-FAMILY B MEMBER 6"/>
    <property type="match status" value="1"/>
</dbReference>